<name>A0A0E9PW04_ANGAN</name>
<dbReference type="EMBL" id="GBXM01099801">
    <property type="protein sequence ID" value="JAH08776.1"/>
    <property type="molecule type" value="Transcribed_RNA"/>
</dbReference>
<organism evidence="1">
    <name type="scientific">Anguilla anguilla</name>
    <name type="common">European freshwater eel</name>
    <name type="synonym">Muraena anguilla</name>
    <dbReference type="NCBI Taxonomy" id="7936"/>
    <lineage>
        <taxon>Eukaryota</taxon>
        <taxon>Metazoa</taxon>
        <taxon>Chordata</taxon>
        <taxon>Craniata</taxon>
        <taxon>Vertebrata</taxon>
        <taxon>Euteleostomi</taxon>
        <taxon>Actinopterygii</taxon>
        <taxon>Neopterygii</taxon>
        <taxon>Teleostei</taxon>
        <taxon>Anguilliformes</taxon>
        <taxon>Anguillidae</taxon>
        <taxon>Anguilla</taxon>
    </lineage>
</organism>
<sequence length="10" mass="1237">MWSLHFSCLL</sequence>
<reference evidence="1" key="2">
    <citation type="journal article" date="2015" name="Fish Shellfish Immunol.">
        <title>Early steps in the European eel (Anguilla anguilla)-Vibrio vulnificus interaction in the gills: Role of the RtxA13 toxin.</title>
        <authorList>
            <person name="Callol A."/>
            <person name="Pajuelo D."/>
            <person name="Ebbesson L."/>
            <person name="Teles M."/>
            <person name="MacKenzie S."/>
            <person name="Amaro C."/>
        </authorList>
    </citation>
    <scope>NUCLEOTIDE SEQUENCE</scope>
</reference>
<proteinExistence type="predicted"/>
<protein>
    <submittedName>
        <fullName evidence="1">Uncharacterized protein</fullName>
    </submittedName>
</protein>
<accession>A0A0E9PW04</accession>
<reference evidence="1" key="1">
    <citation type="submission" date="2014-11" db="EMBL/GenBank/DDBJ databases">
        <authorList>
            <person name="Amaro Gonzalez C."/>
        </authorList>
    </citation>
    <scope>NUCLEOTIDE SEQUENCE</scope>
</reference>
<evidence type="ECO:0000313" key="1">
    <source>
        <dbReference type="EMBL" id="JAH08776.1"/>
    </source>
</evidence>